<organism evidence="2 3">
    <name type="scientific">Solanum pinnatisectum</name>
    <name type="common">tansyleaf nightshade</name>
    <dbReference type="NCBI Taxonomy" id="50273"/>
    <lineage>
        <taxon>Eukaryota</taxon>
        <taxon>Viridiplantae</taxon>
        <taxon>Streptophyta</taxon>
        <taxon>Embryophyta</taxon>
        <taxon>Tracheophyta</taxon>
        <taxon>Spermatophyta</taxon>
        <taxon>Magnoliopsida</taxon>
        <taxon>eudicotyledons</taxon>
        <taxon>Gunneridae</taxon>
        <taxon>Pentapetalae</taxon>
        <taxon>asterids</taxon>
        <taxon>lamiids</taxon>
        <taxon>Solanales</taxon>
        <taxon>Solanaceae</taxon>
        <taxon>Solanoideae</taxon>
        <taxon>Solaneae</taxon>
        <taxon>Solanum</taxon>
    </lineage>
</organism>
<sequence>MTGNMRKREPGSPEPLSCLLFLLHRRWRTELLLCSLKRAADRSTMLLFAVINRWCSLVRDERENGEGGGEERGGRGAERRETPEMAFAGARWPAHGPPSSAAAWRQRRGEKRERREKGCRRWSSLVALPGCSLLSPALFRRGGGAADF</sequence>
<protein>
    <submittedName>
        <fullName evidence="2">Uncharacterized protein</fullName>
    </submittedName>
</protein>
<reference evidence="2 3" key="1">
    <citation type="submission" date="2023-10" db="EMBL/GenBank/DDBJ databases">
        <title>Genome-Wide Identification Analysis in wild type Solanum Pinnatisectum Reveals Some Genes Defensing Phytophthora Infestans.</title>
        <authorList>
            <person name="Sun C."/>
        </authorList>
    </citation>
    <scope>NUCLEOTIDE SEQUENCE [LARGE SCALE GENOMIC DNA]</scope>
    <source>
        <strain evidence="2">LQN</strain>
        <tissue evidence="2">Leaf</tissue>
    </source>
</reference>
<keyword evidence="3" id="KW-1185">Reference proteome</keyword>
<evidence type="ECO:0000313" key="2">
    <source>
        <dbReference type="EMBL" id="KAK4729871.1"/>
    </source>
</evidence>
<dbReference type="EMBL" id="JAWPEI010000004">
    <property type="protein sequence ID" value="KAK4729871.1"/>
    <property type="molecule type" value="Genomic_DNA"/>
</dbReference>
<dbReference type="Proteomes" id="UP001311915">
    <property type="component" value="Unassembled WGS sequence"/>
</dbReference>
<dbReference type="AlphaFoldDB" id="A0AAV9LVX0"/>
<accession>A0AAV9LVX0</accession>
<gene>
    <name evidence="2" type="ORF">R3W88_022859</name>
</gene>
<evidence type="ECO:0000256" key="1">
    <source>
        <dbReference type="SAM" id="MobiDB-lite"/>
    </source>
</evidence>
<comment type="caution">
    <text evidence="2">The sequence shown here is derived from an EMBL/GenBank/DDBJ whole genome shotgun (WGS) entry which is preliminary data.</text>
</comment>
<feature type="compositionally biased region" description="Basic and acidic residues" evidence="1">
    <location>
        <begin position="62"/>
        <end position="83"/>
    </location>
</feature>
<evidence type="ECO:0000313" key="3">
    <source>
        <dbReference type="Proteomes" id="UP001311915"/>
    </source>
</evidence>
<feature type="region of interest" description="Disordered" evidence="1">
    <location>
        <begin position="62"/>
        <end position="117"/>
    </location>
</feature>
<name>A0AAV9LVX0_9SOLN</name>
<proteinExistence type="predicted"/>